<keyword evidence="1" id="KW-0812">Transmembrane</keyword>
<feature type="chain" id="PRO_5017051765" evidence="2">
    <location>
        <begin position="20"/>
        <end position="61"/>
    </location>
</feature>
<comment type="caution">
    <text evidence="3">The sequence shown here is derived from an EMBL/GenBank/DDBJ whole genome shotgun (WGS) entry which is preliminary data.</text>
</comment>
<evidence type="ECO:0000313" key="3">
    <source>
        <dbReference type="EMBL" id="RCL44992.1"/>
    </source>
</evidence>
<proteinExistence type="predicted"/>
<dbReference type="Proteomes" id="UP000252915">
    <property type="component" value="Unassembled WGS sequence"/>
</dbReference>
<evidence type="ECO:0000313" key="4">
    <source>
        <dbReference type="Proteomes" id="UP000252915"/>
    </source>
</evidence>
<feature type="signal peptide" evidence="2">
    <location>
        <begin position="1"/>
        <end position="19"/>
    </location>
</feature>
<keyword evidence="2" id="KW-0732">Signal</keyword>
<accession>A0A368C7H4</accession>
<dbReference type="EMBL" id="QOPI01000006">
    <property type="protein sequence ID" value="RCL44992.1"/>
    <property type="molecule type" value="Genomic_DNA"/>
</dbReference>
<dbReference type="AlphaFoldDB" id="A0A368C7H4"/>
<evidence type="ECO:0000256" key="2">
    <source>
        <dbReference type="SAM" id="SignalP"/>
    </source>
</evidence>
<sequence>MKKLTSLLFCSVASFNLSAHGEGISSLHIHGESIAGIALTLVILLVLPRYFSWKLISVKEK</sequence>
<reference evidence="3 4" key="1">
    <citation type="journal article" date="2018" name="Microbiome">
        <title>Fine metagenomic profile of the Mediterranean stratified and mixed water columns revealed by assembly and recruitment.</title>
        <authorList>
            <person name="Haro-Moreno J.M."/>
            <person name="Lopez-Perez M."/>
            <person name="De La Torre J.R."/>
            <person name="Picazo A."/>
            <person name="Camacho A."/>
            <person name="Rodriguez-Valera F."/>
        </authorList>
    </citation>
    <scope>NUCLEOTIDE SEQUENCE [LARGE SCALE GENOMIC DNA]</scope>
    <source>
        <strain evidence="3">MED-G78</strain>
    </source>
</reference>
<protein>
    <submittedName>
        <fullName evidence="3">Uncharacterized protein</fullName>
    </submittedName>
</protein>
<name>A0A368C7H4_9GAMM</name>
<gene>
    <name evidence="3" type="ORF">DBW92_01940</name>
</gene>
<keyword evidence="1" id="KW-0472">Membrane</keyword>
<organism evidence="3 4">
    <name type="scientific">SAR86 cluster bacterium</name>
    <dbReference type="NCBI Taxonomy" id="2030880"/>
    <lineage>
        <taxon>Bacteria</taxon>
        <taxon>Pseudomonadati</taxon>
        <taxon>Pseudomonadota</taxon>
        <taxon>Gammaproteobacteria</taxon>
        <taxon>SAR86 cluster</taxon>
    </lineage>
</organism>
<feature type="transmembrane region" description="Helical" evidence="1">
    <location>
        <begin position="33"/>
        <end position="51"/>
    </location>
</feature>
<keyword evidence="1" id="KW-1133">Transmembrane helix</keyword>
<evidence type="ECO:0000256" key="1">
    <source>
        <dbReference type="SAM" id="Phobius"/>
    </source>
</evidence>